<keyword evidence="2" id="KW-1185">Reference proteome</keyword>
<evidence type="ECO:0008006" key="3">
    <source>
        <dbReference type="Google" id="ProtNLM"/>
    </source>
</evidence>
<name>A0ABR6ET21_9SPHI</name>
<organism evidence="1 2">
    <name type="scientific">Pedobacter gandavensis</name>
    <dbReference type="NCBI Taxonomy" id="2679963"/>
    <lineage>
        <taxon>Bacteria</taxon>
        <taxon>Pseudomonadati</taxon>
        <taxon>Bacteroidota</taxon>
        <taxon>Sphingobacteriia</taxon>
        <taxon>Sphingobacteriales</taxon>
        <taxon>Sphingobacteriaceae</taxon>
        <taxon>Pedobacter</taxon>
    </lineage>
</organism>
<accession>A0ABR6ET21</accession>
<dbReference type="EMBL" id="WNXC01000001">
    <property type="protein sequence ID" value="MBB2148412.1"/>
    <property type="molecule type" value="Genomic_DNA"/>
</dbReference>
<evidence type="ECO:0000313" key="2">
    <source>
        <dbReference type="Proteomes" id="UP000636110"/>
    </source>
</evidence>
<proteinExistence type="predicted"/>
<protein>
    <recommendedName>
        <fullName evidence="3">Nucleotide-diphospho-sugar transferase domain-containing protein</fullName>
    </recommendedName>
</protein>
<dbReference type="Proteomes" id="UP000636110">
    <property type="component" value="Unassembled WGS sequence"/>
</dbReference>
<sequence length="324" mass="38119">MLNKNLVLLSYGRETEYRRAIFSILSFYSWSTSDLKGLRILIYTDHPQFFEPYLGHIPIEYVLLTEALRKEMLGALDFIHRIKVGVIDLTFKQYPNDHLLFIDSDTFFTEDPKMLWNGFKAGQSFMHTKEHTLEQGFQFFNAINMGKHPKDFLDYISNRDFTVKDKTLRFDKNDYSWNSGVLGLHTSFSTVMPDVIKLSDEFYANSKWFVSEQLAFALILQKTTDIVPTEDFVAHYWGKRQKVMLDKFIAQLFSDSKNRLTEKEFIINLTLKMKRLLKDDLILEQAVLALAQRHWKYGLRKSLQVILRNPVKVRAYKELLLAVK</sequence>
<reference evidence="1 2" key="1">
    <citation type="submission" date="2019-11" db="EMBL/GenBank/DDBJ databases">
        <title>Description of Pedobacter sp. LMG 31462T.</title>
        <authorList>
            <person name="Carlier A."/>
            <person name="Qi S."/>
            <person name="Vandamme P."/>
        </authorList>
    </citation>
    <scope>NUCLEOTIDE SEQUENCE [LARGE SCALE GENOMIC DNA]</scope>
    <source>
        <strain evidence="1 2">LMG 31462</strain>
    </source>
</reference>
<gene>
    <name evidence="1" type="ORF">GM920_05755</name>
</gene>
<evidence type="ECO:0000313" key="1">
    <source>
        <dbReference type="EMBL" id="MBB2148412.1"/>
    </source>
</evidence>
<dbReference type="RefSeq" id="WP_182954316.1">
    <property type="nucleotide sequence ID" value="NZ_WNXC01000001.1"/>
</dbReference>
<comment type="caution">
    <text evidence="1">The sequence shown here is derived from an EMBL/GenBank/DDBJ whole genome shotgun (WGS) entry which is preliminary data.</text>
</comment>